<reference evidence="2" key="1">
    <citation type="submission" date="2012-01" db="EMBL/GenBank/DDBJ databases">
        <authorList>
            <person name="Summers A.O."/>
            <person name="Wireman J."/>
            <person name="Williams L.E."/>
        </authorList>
    </citation>
    <scope>NUCLEOTIDE SEQUENCE</scope>
    <source>
        <strain evidence="2">SGSC3045</strain>
        <plasmid evidence="2">pSGSC3045-121</plasmid>
    </source>
</reference>
<sequence length="51" mass="5679">MDLPDRENTVGITPDFFRRVRDKTAVEIPDKQAGPCGVTDRGTVQYGNQDV</sequence>
<dbReference type="EMBL" id="JQ418541">
    <property type="protein sequence ID" value="AFK90457.1"/>
    <property type="molecule type" value="Genomic_DNA"/>
</dbReference>
<keyword evidence="2" id="KW-0614">Plasmid</keyword>
<proteinExistence type="predicted"/>
<evidence type="ECO:0000256" key="1">
    <source>
        <dbReference type="SAM" id="MobiDB-lite"/>
    </source>
</evidence>
<feature type="region of interest" description="Disordered" evidence="1">
    <location>
        <begin position="31"/>
        <end position="51"/>
    </location>
</feature>
<dbReference type="AlphaFoldDB" id="I3W4D0"/>
<organism evidence="2">
    <name type="scientific">Salmonella enterica subsp. salamae</name>
    <dbReference type="NCBI Taxonomy" id="59202"/>
    <lineage>
        <taxon>Bacteria</taxon>
        <taxon>Pseudomonadati</taxon>
        <taxon>Pseudomonadota</taxon>
        <taxon>Gammaproteobacteria</taxon>
        <taxon>Enterobacterales</taxon>
        <taxon>Enterobacteriaceae</taxon>
        <taxon>Salmonella</taxon>
    </lineage>
</organism>
<protein>
    <submittedName>
        <fullName evidence="2">Uncharacterized protein</fullName>
    </submittedName>
</protein>
<accession>I3W4D0</accession>
<geneLocation type="plasmid" evidence="2">
    <name>pSGSC3045-121</name>
</geneLocation>
<evidence type="ECO:0000313" key="2">
    <source>
        <dbReference type="EMBL" id="AFK90457.1"/>
    </source>
</evidence>
<name>I3W4D0_SALER</name>